<keyword evidence="3" id="KW-0813">Transport</keyword>
<evidence type="ECO:0000256" key="4">
    <source>
        <dbReference type="ARBA" id="ARBA00022475"/>
    </source>
</evidence>
<dbReference type="Gene3D" id="1.10.3470.10">
    <property type="entry name" value="ABC transporter involved in vitamin B12 uptake, BtuC"/>
    <property type="match status" value="1"/>
</dbReference>
<evidence type="ECO:0000313" key="9">
    <source>
        <dbReference type="EMBL" id="WXL26539.1"/>
    </source>
</evidence>
<dbReference type="Proteomes" id="UP001476583">
    <property type="component" value="Chromosome"/>
</dbReference>
<feature type="transmembrane region" description="Helical" evidence="8">
    <location>
        <begin position="86"/>
        <end position="106"/>
    </location>
</feature>
<evidence type="ECO:0000256" key="3">
    <source>
        <dbReference type="ARBA" id="ARBA00022448"/>
    </source>
</evidence>
<comment type="similarity">
    <text evidence="2">Belongs to the binding-protein-dependent transport system permease family. FecCD subfamily.</text>
</comment>
<dbReference type="PANTHER" id="PTHR30472:SF25">
    <property type="entry name" value="ABC TRANSPORTER PERMEASE PROTEIN MJ0876-RELATED"/>
    <property type="match status" value="1"/>
</dbReference>
<feature type="transmembrane region" description="Helical" evidence="8">
    <location>
        <begin position="56"/>
        <end position="74"/>
    </location>
</feature>
<comment type="subcellular location">
    <subcellularLocation>
        <location evidence="1">Cell membrane</location>
        <topology evidence="1">Multi-pass membrane protein</topology>
    </subcellularLocation>
</comment>
<keyword evidence="6 8" id="KW-1133">Transmembrane helix</keyword>
<feature type="transmembrane region" description="Helical" evidence="8">
    <location>
        <begin position="141"/>
        <end position="165"/>
    </location>
</feature>
<dbReference type="Pfam" id="PF01032">
    <property type="entry name" value="FecCD"/>
    <property type="match status" value="1"/>
</dbReference>
<organism evidence="9 10">
    <name type="scientific">Ectopseudomonas mendocina</name>
    <name type="common">Pseudomonas mendocina</name>
    <dbReference type="NCBI Taxonomy" id="300"/>
    <lineage>
        <taxon>Bacteria</taxon>
        <taxon>Pseudomonadati</taxon>
        <taxon>Pseudomonadota</taxon>
        <taxon>Gammaproteobacteria</taxon>
        <taxon>Pseudomonadales</taxon>
        <taxon>Pseudomonadaceae</taxon>
        <taxon>Ectopseudomonas</taxon>
    </lineage>
</organism>
<dbReference type="SUPFAM" id="SSF81345">
    <property type="entry name" value="ABC transporter involved in vitamin B12 uptake, BtuC"/>
    <property type="match status" value="1"/>
</dbReference>
<evidence type="ECO:0000256" key="5">
    <source>
        <dbReference type="ARBA" id="ARBA00022692"/>
    </source>
</evidence>
<dbReference type="InterPro" id="IPR000522">
    <property type="entry name" value="ABC_transptr_permease_BtuC"/>
</dbReference>
<evidence type="ECO:0000256" key="7">
    <source>
        <dbReference type="ARBA" id="ARBA00023136"/>
    </source>
</evidence>
<reference evidence="9 10" key="1">
    <citation type="submission" date="2024-03" db="EMBL/GenBank/DDBJ databases">
        <title>Complete genome of BD2.</title>
        <authorList>
            <person name="Cao G."/>
        </authorList>
    </citation>
    <scope>NUCLEOTIDE SEQUENCE [LARGE SCALE GENOMIC DNA]</scope>
    <source>
        <strain evidence="9 10">BD2</strain>
    </source>
</reference>
<dbReference type="InterPro" id="IPR037294">
    <property type="entry name" value="ABC_BtuC-like"/>
</dbReference>
<protein>
    <submittedName>
        <fullName evidence="9">Iron ABC transporter permease</fullName>
    </submittedName>
</protein>
<dbReference type="EMBL" id="CP148074">
    <property type="protein sequence ID" value="WXL26539.1"/>
    <property type="molecule type" value="Genomic_DNA"/>
</dbReference>
<evidence type="ECO:0000256" key="8">
    <source>
        <dbReference type="SAM" id="Phobius"/>
    </source>
</evidence>
<accession>A0ABZ2RQQ5</accession>
<feature type="transmembrane region" description="Helical" evidence="8">
    <location>
        <begin position="233"/>
        <end position="263"/>
    </location>
</feature>
<evidence type="ECO:0000256" key="2">
    <source>
        <dbReference type="ARBA" id="ARBA00007935"/>
    </source>
</evidence>
<keyword evidence="7 8" id="KW-0472">Membrane</keyword>
<name>A0ABZ2RQQ5_ECTME</name>
<feature type="transmembrane region" description="Helical" evidence="8">
    <location>
        <begin position="185"/>
        <end position="204"/>
    </location>
</feature>
<evidence type="ECO:0000313" key="10">
    <source>
        <dbReference type="Proteomes" id="UP001476583"/>
    </source>
</evidence>
<evidence type="ECO:0000256" key="6">
    <source>
        <dbReference type="ARBA" id="ARBA00022989"/>
    </source>
</evidence>
<gene>
    <name evidence="9" type="ORF">WG219_03410</name>
</gene>
<proteinExistence type="inferred from homology"/>
<sequence length="328" mass="33364">MARLITPALCGLLLALGLLSLGLGSTNTPVLAGLLDWLSGVQSPQAIVVGDIRLPRTLLALSVGAALGLAGAALQGLLRNPLADPGLTGASQGAALGAASVFYFGLLPSAGALAPALAGLAGAAIALLLMVLLAGSSGAGMVIMAGLAISTLSGALLATVLNFAPNPYAMQELVFWLLGSVSERGLDHLLVIGPALLLGFVLIYSQRRLLLGLSLGEQVVESLGLNPKRGSRLVVLGCAILVGAAVAVAGGIAFVGLLVPHLIRPLVNQRPDRLLIPSALAGACLVCLADICIRQLPAGRELNLGVLTALLGAPLFIWLVWKERKQWI</sequence>
<evidence type="ECO:0000256" key="1">
    <source>
        <dbReference type="ARBA" id="ARBA00004651"/>
    </source>
</evidence>
<keyword evidence="5 8" id="KW-0812">Transmembrane</keyword>
<feature type="transmembrane region" description="Helical" evidence="8">
    <location>
        <begin position="112"/>
        <end position="134"/>
    </location>
</feature>
<keyword evidence="4" id="KW-1003">Cell membrane</keyword>
<keyword evidence="10" id="KW-1185">Reference proteome</keyword>
<dbReference type="PANTHER" id="PTHR30472">
    <property type="entry name" value="FERRIC ENTEROBACTIN TRANSPORT SYSTEM PERMEASE PROTEIN"/>
    <property type="match status" value="1"/>
</dbReference>
<feature type="transmembrane region" description="Helical" evidence="8">
    <location>
        <begin position="275"/>
        <end position="293"/>
    </location>
</feature>
<feature type="transmembrane region" description="Helical" evidence="8">
    <location>
        <begin position="302"/>
        <end position="321"/>
    </location>
</feature>